<accession>A0A0A7UX11</accession>
<dbReference type="KEGG" id="bchi:OY14_04110"/>
<dbReference type="InterPro" id="IPR036161">
    <property type="entry name" value="RPB6/omega-like_sf"/>
</dbReference>
<dbReference type="GO" id="GO:0000428">
    <property type="term" value="C:DNA-directed RNA polymerase complex"/>
    <property type="evidence" value="ECO:0007669"/>
    <property type="project" value="UniProtKB-KW"/>
</dbReference>
<keyword evidence="4" id="KW-1185">Reference proteome</keyword>
<keyword evidence="2" id="KW-0804">Transcription</keyword>
<dbReference type="GO" id="GO:0006351">
    <property type="term" value="P:DNA-templated transcription"/>
    <property type="evidence" value="ECO:0007669"/>
    <property type="project" value="InterPro"/>
</dbReference>
<evidence type="ECO:0000313" key="3">
    <source>
        <dbReference type="EMBL" id="AJA90595.1"/>
    </source>
</evidence>
<organism evidence="3 4">
    <name type="scientific">Borreliella chilensis</name>
    <dbReference type="NCBI Taxonomy" id="1245910"/>
    <lineage>
        <taxon>Bacteria</taxon>
        <taxon>Pseudomonadati</taxon>
        <taxon>Spirochaetota</taxon>
        <taxon>Spirochaetia</taxon>
        <taxon>Spirochaetales</taxon>
        <taxon>Borreliaceae</taxon>
        <taxon>Borreliella</taxon>
    </lineage>
</organism>
<dbReference type="Proteomes" id="UP000030940">
    <property type="component" value="Chromosome"/>
</dbReference>
<protein>
    <submittedName>
        <fullName evidence="3">DNA-directed RNA polymerase subunit omega</fullName>
    </submittedName>
</protein>
<dbReference type="GO" id="GO:0003677">
    <property type="term" value="F:DNA binding"/>
    <property type="evidence" value="ECO:0007669"/>
    <property type="project" value="InterPro"/>
</dbReference>
<dbReference type="STRING" id="1245910.OY14_04110"/>
<dbReference type="HOGENOM" id="CLU_2647344_0_0_12"/>
<dbReference type="AlphaFoldDB" id="A0A0A7UX11"/>
<proteinExistence type="predicted"/>
<sequence length="66" mass="7476">MTKVPLKKIQDFDGNFYELVVATIMRTEQIIDNISLAEHAVLDDKILGQAFNDILTGKFSYSIEGR</sequence>
<gene>
    <name evidence="3" type="ORF">OY14_04110</name>
</gene>
<name>A0A0A7UX11_9SPIR</name>
<dbReference type="SUPFAM" id="SSF63562">
    <property type="entry name" value="RPB6/omega subunit-like"/>
    <property type="match status" value="1"/>
</dbReference>
<evidence type="ECO:0000256" key="2">
    <source>
        <dbReference type="ARBA" id="ARBA00023163"/>
    </source>
</evidence>
<dbReference type="EMBL" id="CP009910">
    <property type="protein sequence ID" value="AJA90595.1"/>
    <property type="molecule type" value="Genomic_DNA"/>
</dbReference>
<keyword evidence="1 3" id="KW-0240">DNA-directed RNA polymerase</keyword>
<dbReference type="GO" id="GO:0003899">
    <property type="term" value="F:DNA-directed RNA polymerase activity"/>
    <property type="evidence" value="ECO:0007669"/>
    <property type="project" value="InterPro"/>
</dbReference>
<evidence type="ECO:0000256" key="1">
    <source>
        <dbReference type="ARBA" id="ARBA00022478"/>
    </source>
</evidence>
<reference evidence="3 4" key="1">
    <citation type="journal article" date="2015" name="Genome Announc.">
        <title>Genome Sequence of Borrelia chilensis VA1, a South American Member of the Lyme Borreliosis Group.</title>
        <authorList>
            <person name="Huang W."/>
            <person name="Ojaimi C."/>
            <person name="Fallon J.T."/>
            <person name="Travisany D."/>
            <person name="Maass A."/>
            <person name="Ivanova L."/>
            <person name="Tomova A."/>
            <person name="Gonzalez-Acuna D."/>
            <person name="Godfrey H.P."/>
            <person name="Cabello F.C."/>
        </authorList>
    </citation>
    <scope>NUCLEOTIDE SEQUENCE [LARGE SCALE GENOMIC DNA]</scope>
    <source>
        <strain evidence="3 4">VA1</strain>
    </source>
</reference>
<evidence type="ECO:0000313" key="4">
    <source>
        <dbReference type="Proteomes" id="UP000030940"/>
    </source>
</evidence>